<protein>
    <submittedName>
        <fullName evidence="2">Uncharacterized protein</fullName>
    </submittedName>
</protein>
<dbReference type="AlphaFoldDB" id="A0A7S3YMS1"/>
<proteinExistence type="predicted"/>
<sequence length="105" mass="11126">MGIDSILFAHAERSLLTQVLQSPNVSLEPATVVKQCLLAAAAALEEGTGDTPLQEKIYNMFPGVEAVAEHVIIGGGSSSVGTTTKRGNKAEEQTKKDRKTKLANF</sequence>
<gene>
    <name evidence="2" type="ORF">HAKA00212_LOCUS27262</name>
</gene>
<feature type="region of interest" description="Disordered" evidence="1">
    <location>
        <begin position="75"/>
        <end position="105"/>
    </location>
</feature>
<dbReference type="EMBL" id="HBIU01063406">
    <property type="protein sequence ID" value="CAE0656527.1"/>
    <property type="molecule type" value="Transcribed_RNA"/>
</dbReference>
<evidence type="ECO:0000256" key="1">
    <source>
        <dbReference type="SAM" id="MobiDB-lite"/>
    </source>
</evidence>
<accession>A0A7S3YMS1</accession>
<reference evidence="2" key="1">
    <citation type="submission" date="2021-01" db="EMBL/GenBank/DDBJ databases">
        <authorList>
            <person name="Corre E."/>
            <person name="Pelletier E."/>
            <person name="Niang G."/>
            <person name="Scheremetjew M."/>
            <person name="Finn R."/>
            <person name="Kale V."/>
            <person name="Holt S."/>
            <person name="Cochrane G."/>
            <person name="Meng A."/>
            <person name="Brown T."/>
            <person name="Cohen L."/>
        </authorList>
    </citation>
    <scope>NUCLEOTIDE SEQUENCE</scope>
    <source>
        <strain evidence="2">CCMP3107</strain>
    </source>
</reference>
<name>A0A7S3YMS1_HETAK</name>
<organism evidence="2">
    <name type="scientific">Heterosigma akashiwo</name>
    <name type="common">Chromophytic alga</name>
    <name type="synonym">Heterosigma carterae</name>
    <dbReference type="NCBI Taxonomy" id="2829"/>
    <lineage>
        <taxon>Eukaryota</taxon>
        <taxon>Sar</taxon>
        <taxon>Stramenopiles</taxon>
        <taxon>Ochrophyta</taxon>
        <taxon>Raphidophyceae</taxon>
        <taxon>Chattonellales</taxon>
        <taxon>Chattonellaceae</taxon>
        <taxon>Heterosigma</taxon>
    </lineage>
</organism>
<feature type="compositionally biased region" description="Basic residues" evidence="1">
    <location>
        <begin position="96"/>
        <end position="105"/>
    </location>
</feature>
<evidence type="ECO:0000313" key="2">
    <source>
        <dbReference type="EMBL" id="CAE0656527.1"/>
    </source>
</evidence>